<keyword evidence="3" id="KW-1185">Reference proteome</keyword>
<dbReference type="AlphaFoldDB" id="A0AAD7HA30"/>
<organism evidence="2 3">
    <name type="scientific">Mycena metata</name>
    <dbReference type="NCBI Taxonomy" id="1033252"/>
    <lineage>
        <taxon>Eukaryota</taxon>
        <taxon>Fungi</taxon>
        <taxon>Dikarya</taxon>
        <taxon>Basidiomycota</taxon>
        <taxon>Agaricomycotina</taxon>
        <taxon>Agaricomycetes</taxon>
        <taxon>Agaricomycetidae</taxon>
        <taxon>Agaricales</taxon>
        <taxon>Marasmiineae</taxon>
        <taxon>Mycenaceae</taxon>
        <taxon>Mycena</taxon>
    </lineage>
</organism>
<dbReference type="EMBL" id="JARKIB010000303">
    <property type="protein sequence ID" value="KAJ7715678.1"/>
    <property type="molecule type" value="Genomic_DNA"/>
</dbReference>
<comment type="caution">
    <text evidence="2">The sequence shown here is derived from an EMBL/GenBank/DDBJ whole genome shotgun (WGS) entry which is preliminary data.</text>
</comment>
<protein>
    <submittedName>
        <fullName evidence="2">Uncharacterized protein</fullName>
    </submittedName>
</protein>
<accession>A0AAD7HA30</accession>
<evidence type="ECO:0000313" key="3">
    <source>
        <dbReference type="Proteomes" id="UP001215598"/>
    </source>
</evidence>
<name>A0AAD7HA30_9AGAR</name>
<proteinExistence type="predicted"/>
<feature type="region of interest" description="Disordered" evidence="1">
    <location>
        <begin position="185"/>
        <end position="221"/>
    </location>
</feature>
<gene>
    <name evidence="2" type="ORF">B0H16DRAFT_1741736</name>
</gene>
<evidence type="ECO:0000256" key="1">
    <source>
        <dbReference type="SAM" id="MobiDB-lite"/>
    </source>
</evidence>
<evidence type="ECO:0000313" key="2">
    <source>
        <dbReference type="EMBL" id="KAJ7715678.1"/>
    </source>
</evidence>
<sequence length="221" mass="22996">MSSGASPVDQQSGPPLSKAIPFMDILSRRNGATPPNPLTFGTTSSIDADKTVLPAHLQRGLSKVDAAGLLSVQDSLKANNGGLSSGAPALPSDQKLEAYIPIGPFGQSTLGPLALFQSVIAGALPTFKFAGSYTVERDLQYQSHLRVTLQCAKDAKNLLVDWDLGERLAGMREVDADGYLVGGKSSVLQAGPPHSQGGGRSHSQSAGRRGGRHSGSSRGHR</sequence>
<dbReference type="Proteomes" id="UP001215598">
    <property type="component" value="Unassembled WGS sequence"/>
</dbReference>
<reference evidence="2" key="1">
    <citation type="submission" date="2023-03" db="EMBL/GenBank/DDBJ databases">
        <title>Massive genome expansion in bonnet fungi (Mycena s.s.) driven by repeated elements and novel gene families across ecological guilds.</title>
        <authorList>
            <consortium name="Lawrence Berkeley National Laboratory"/>
            <person name="Harder C.B."/>
            <person name="Miyauchi S."/>
            <person name="Viragh M."/>
            <person name="Kuo A."/>
            <person name="Thoen E."/>
            <person name="Andreopoulos B."/>
            <person name="Lu D."/>
            <person name="Skrede I."/>
            <person name="Drula E."/>
            <person name="Henrissat B."/>
            <person name="Morin E."/>
            <person name="Kohler A."/>
            <person name="Barry K."/>
            <person name="LaButti K."/>
            <person name="Morin E."/>
            <person name="Salamov A."/>
            <person name="Lipzen A."/>
            <person name="Mereny Z."/>
            <person name="Hegedus B."/>
            <person name="Baldrian P."/>
            <person name="Stursova M."/>
            <person name="Weitz H."/>
            <person name="Taylor A."/>
            <person name="Grigoriev I.V."/>
            <person name="Nagy L.G."/>
            <person name="Martin F."/>
            <person name="Kauserud H."/>
        </authorList>
    </citation>
    <scope>NUCLEOTIDE SEQUENCE</scope>
    <source>
        <strain evidence="2">CBHHK182m</strain>
    </source>
</reference>